<accession>A0ABX3FJJ2</accession>
<gene>
    <name evidence="2" type="ORF">BIY20_09560</name>
</gene>
<dbReference type="EMBL" id="MJMH01000172">
    <property type="protein sequence ID" value="OLQ91639.1"/>
    <property type="molecule type" value="Genomic_DNA"/>
</dbReference>
<dbReference type="Proteomes" id="UP000186039">
    <property type="component" value="Unassembled WGS sequence"/>
</dbReference>
<name>A0ABX3FJJ2_9VIBR</name>
<evidence type="ECO:0000313" key="3">
    <source>
        <dbReference type="Proteomes" id="UP000186039"/>
    </source>
</evidence>
<keyword evidence="3" id="KW-1185">Reference proteome</keyword>
<sequence>MPEVVMQPPAPITKEGLPADVEVGAEEAQAKKKRKEVQERGATQRRRKELNVPVAKGIQI</sequence>
<protein>
    <submittedName>
        <fullName evidence="2">Uncharacterized protein</fullName>
    </submittedName>
</protein>
<proteinExistence type="predicted"/>
<comment type="caution">
    <text evidence="2">The sequence shown here is derived from an EMBL/GenBank/DDBJ whole genome shotgun (WGS) entry which is preliminary data.</text>
</comment>
<reference evidence="2 3" key="1">
    <citation type="submission" date="2016-09" db="EMBL/GenBank/DDBJ databases">
        <title>Genomic Taxonomy of the Vibrionaceae.</title>
        <authorList>
            <person name="Gonzalez-Castillo A."/>
            <person name="Gomez-Gil B."/>
            <person name="Enciso-Ibarra K."/>
        </authorList>
    </citation>
    <scope>NUCLEOTIDE SEQUENCE [LARGE SCALE GENOMIC DNA]</scope>
    <source>
        <strain evidence="2 3">CAIM 1902</strain>
    </source>
</reference>
<evidence type="ECO:0000256" key="1">
    <source>
        <dbReference type="SAM" id="MobiDB-lite"/>
    </source>
</evidence>
<feature type="region of interest" description="Disordered" evidence="1">
    <location>
        <begin position="28"/>
        <end position="60"/>
    </location>
</feature>
<evidence type="ECO:0000313" key="2">
    <source>
        <dbReference type="EMBL" id="OLQ91639.1"/>
    </source>
</evidence>
<organism evidence="2 3">
    <name type="scientific">Vibrio panuliri</name>
    <dbReference type="NCBI Taxonomy" id="1381081"/>
    <lineage>
        <taxon>Bacteria</taxon>
        <taxon>Pseudomonadati</taxon>
        <taxon>Pseudomonadota</taxon>
        <taxon>Gammaproteobacteria</taxon>
        <taxon>Vibrionales</taxon>
        <taxon>Vibrionaceae</taxon>
        <taxon>Vibrio</taxon>
    </lineage>
</organism>
<dbReference type="RefSeq" id="WP_075714972.1">
    <property type="nucleotide sequence ID" value="NZ_AP019656.1"/>
</dbReference>